<proteinExistence type="predicted"/>
<dbReference type="AlphaFoldDB" id="A0A1H3WMV1"/>
<organism evidence="1 2">
    <name type="scientific">Pedobacter hartonius</name>
    <dbReference type="NCBI Taxonomy" id="425514"/>
    <lineage>
        <taxon>Bacteria</taxon>
        <taxon>Pseudomonadati</taxon>
        <taxon>Bacteroidota</taxon>
        <taxon>Sphingobacteriia</taxon>
        <taxon>Sphingobacteriales</taxon>
        <taxon>Sphingobacteriaceae</taxon>
        <taxon>Pedobacter</taxon>
    </lineage>
</organism>
<name>A0A1H3WMV1_9SPHI</name>
<sequence>MLCCVIVDDEPLAREGLSHSRFSSTGCIIQLRHEAPASNIF</sequence>
<accession>A0A1H3WMV1</accession>
<protein>
    <submittedName>
        <fullName evidence="1">Uncharacterized protein</fullName>
    </submittedName>
</protein>
<evidence type="ECO:0000313" key="1">
    <source>
        <dbReference type="EMBL" id="SDZ88131.1"/>
    </source>
</evidence>
<keyword evidence="2" id="KW-1185">Reference proteome</keyword>
<dbReference type="EMBL" id="FNRA01000001">
    <property type="protein sequence ID" value="SDZ88131.1"/>
    <property type="molecule type" value="Genomic_DNA"/>
</dbReference>
<dbReference type="Proteomes" id="UP000198850">
    <property type="component" value="Unassembled WGS sequence"/>
</dbReference>
<reference evidence="1 2" key="1">
    <citation type="submission" date="2016-10" db="EMBL/GenBank/DDBJ databases">
        <authorList>
            <person name="de Groot N.N."/>
        </authorList>
    </citation>
    <scope>NUCLEOTIDE SEQUENCE [LARGE SCALE GENOMIC DNA]</scope>
    <source>
        <strain evidence="1 2">DSM 19033</strain>
    </source>
</reference>
<gene>
    <name evidence="1" type="ORF">SAMN05443550_101311</name>
</gene>
<evidence type="ECO:0000313" key="2">
    <source>
        <dbReference type="Proteomes" id="UP000198850"/>
    </source>
</evidence>